<gene>
    <name evidence="2" type="ORF">H6A32_12520</name>
</gene>
<evidence type="ECO:0000313" key="3">
    <source>
        <dbReference type="Proteomes" id="UP000775686"/>
    </source>
</evidence>
<proteinExistence type="predicted"/>
<dbReference type="EMBL" id="JACJKH010000025">
    <property type="protein sequence ID" value="MBM6745111.1"/>
    <property type="molecule type" value="Genomic_DNA"/>
</dbReference>
<keyword evidence="3" id="KW-1185">Reference proteome</keyword>
<reference evidence="2 3" key="1">
    <citation type="journal article" date="2021" name="Sci. Rep.">
        <title>The distribution of antibiotic resistance genes in chicken gut microbiota commensals.</title>
        <authorList>
            <person name="Juricova H."/>
            <person name="Matiasovicova J."/>
            <person name="Kubasova T."/>
            <person name="Cejkova D."/>
            <person name="Rychlik I."/>
        </authorList>
    </citation>
    <scope>NUCLEOTIDE SEQUENCE [LARGE SCALE GENOMIC DNA]</scope>
    <source>
        <strain evidence="2 3">An770</strain>
    </source>
</reference>
<dbReference type="Gene3D" id="1.25.40.10">
    <property type="entry name" value="Tetratricopeptide repeat domain"/>
    <property type="match status" value="1"/>
</dbReference>
<dbReference type="Pfam" id="PF13424">
    <property type="entry name" value="TPR_12"/>
    <property type="match status" value="1"/>
</dbReference>
<dbReference type="SMART" id="SM00028">
    <property type="entry name" value="TPR"/>
    <property type="match status" value="2"/>
</dbReference>
<dbReference type="PROSITE" id="PS50005">
    <property type="entry name" value="TPR"/>
    <property type="match status" value="2"/>
</dbReference>
<feature type="repeat" description="TPR" evidence="1">
    <location>
        <begin position="65"/>
        <end position="98"/>
    </location>
</feature>
<protein>
    <submittedName>
        <fullName evidence="2">Tetratricopeptide repeat protein</fullName>
    </submittedName>
</protein>
<dbReference type="SUPFAM" id="SSF48452">
    <property type="entry name" value="TPR-like"/>
    <property type="match status" value="1"/>
</dbReference>
<dbReference type="InterPro" id="IPR019734">
    <property type="entry name" value="TPR_rpt"/>
</dbReference>
<comment type="caution">
    <text evidence="2">The sequence shown here is derived from an EMBL/GenBank/DDBJ whole genome shotgun (WGS) entry which is preliminary data.</text>
</comment>
<dbReference type="InterPro" id="IPR011990">
    <property type="entry name" value="TPR-like_helical_dom_sf"/>
</dbReference>
<feature type="repeat" description="TPR" evidence="1">
    <location>
        <begin position="99"/>
        <end position="132"/>
    </location>
</feature>
<evidence type="ECO:0000313" key="2">
    <source>
        <dbReference type="EMBL" id="MBM6745111.1"/>
    </source>
</evidence>
<keyword evidence="1" id="KW-0802">TPR repeat</keyword>
<dbReference type="Proteomes" id="UP000775686">
    <property type="component" value="Unassembled WGS sequence"/>
</dbReference>
<name>A0ABS2EJV8_9FIRM</name>
<evidence type="ECO:0000256" key="1">
    <source>
        <dbReference type="PROSITE-ProRule" id="PRU00339"/>
    </source>
</evidence>
<accession>A0ABS2EJV8</accession>
<organism evidence="2 3">
    <name type="scientific">Drancourtella massiliensis</name>
    <dbReference type="NCBI Taxonomy" id="1632013"/>
    <lineage>
        <taxon>Bacteria</taxon>
        <taxon>Bacillati</taxon>
        <taxon>Bacillota</taxon>
        <taxon>Clostridia</taxon>
        <taxon>Eubacteriales</taxon>
        <taxon>Oscillospiraceae</taxon>
        <taxon>Drancourtella</taxon>
    </lineage>
</organism>
<sequence>MNKILRIKDSDDKQALWEEIEQLAGQFVLPLQKQIKEAFRLADEEKYEEAAGLCCRILDEDDSKPEIMNLLGQCYFAQGNMAGAAMAFHELVEIAPENAEYHCSLGMAYHRMGEFEEAVKQFKEAGLLEQCRPLFRELIDYISGKNYLRTERTKETLKSAFITWESYRFHDDRKVGKIMDTGLTSIYNIRILSKIYCGWKTEKIYKEMHLFRNGICADMCRNIQKK</sequence>
<dbReference type="RefSeq" id="WP_171027977.1">
    <property type="nucleotide sequence ID" value="NZ_JACJKH010000025.1"/>
</dbReference>